<feature type="domain" description="HNH nuclease" evidence="8">
    <location>
        <begin position="419"/>
        <end position="466"/>
    </location>
</feature>
<dbReference type="InterPro" id="IPR036302">
    <property type="entry name" value="Pyosin/cloacin_T_dom_sf"/>
</dbReference>
<dbReference type="GO" id="GO:0016787">
    <property type="term" value="F:hydrolase activity"/>
    <property type="evidence" value="ECO:0007669"/>
    <property type="project" value="UniProtKB-KW"/>
</dbReference>
<dbReference type="InterPro" id="IPR044925">
    <property type="entry name" value="His-Me_finger_sf"/>
</dbReference>
<keyword evidence="2" id="KW-0929">Antimicrobial</keyword>
<organism evidence="9 10">
    <name type="scientific">Pseudomonas frederiksbergensis</name>
    <dbReference type="NCBI Taxonomy" id="104087"/>
    <lineage>
        <taxon>Bacteria</taxon>
        <taxon>Pseudomonadati</taxon>
        <taxon>Pseudomonadota</taxon>
        <taxon>Gammaproteobacteria</taxon>
        <taxon>Pseudomonadales</taxon>
        <taxon>Pseudomonadaceae</taxon>
        <taxon>Pseudomonas</taxon>
    </lineage>
</organism>
<dbReference type="InterPro" id="IPR003060">
    <property type="entry name" value="Pyocin_killer"/>
</dbReference>
<dbReference type="InterPro" id="IPR003615">
    <property type="entry name" value="HNH_nuc"/>
</dbReference>
<reference evidence="10" key="1">
    <citation type="submission" date="2016-10" db="EMBL/GenBank/DDBJ databases">
        <title>Pseudomonas frederiksbergensis ERGS4:02 complete genome.</title>
        <authorList>
            <person name="Kumar R."/>
            <person name="Acharya V."/>
            <person name="Singh D."/>
        </authorList>
    </citation>
    <scope>NUCLEOTIDE SEQUENCE [LARGE SCALE GENOMIC DNA]</scope>
    <source>
        <strain evidence="10">ERGS4:02</strain>
    </source>
</reference>
<evidence type="ECO:0000313" key="9">
    <source>
        <dbReference type="EMBL" id="APC15612.1"/>
    </source>
</evidence>
<dbReference type="CDD" id="cd00085">
    <property type="entry name" value="HNHc"/>
    <property type="match status" value="1"/>
</dbReference>
<keyword evidence="5" id="KW-0378">Hydrolase</keyword>
<evidence type="ECO:0000256" key="1">
    <source>
        <dbReference type="ARBA" id="ARBA00006811"/>
    </source>
</evidence>
<keyword evidence="4" id="KW-0255">Endonuclease</keyword>
<dbReference type="Gene3D" id="3.90.540.10">
    <property type="entry name" value="Colicin/pyocin, DNase domain"/>
    <property type="match status" value="1"/>
</dbReference>
<evidence type="ECO:0000256" key="5">
    <source>
        <dbReference type="ARBA" id="ARBA00022801"/>
    </source>
</evidence>
<dbReference type="GO" id="GO:0004519">
    <property type="term" value="F:endonuclease activity"/>
    <property type="evidence" value="ECO:0007669"/>
    <property type="project" value="UniProtKB-KW"/>
</dbReference>
<dbReference type="GO" id="GO:0031640">
    <property type="term" value="P:killing of cells of another organism"/>
    <property type="evidence" value="ECO:0007669"/>
    <property type="project" value="UniProtKB-KW"/>
</dbReference>
<dbReference type="Pfam" id="PF21431">
    <property type="entry name" value="Col-Pyo_DNase"/>
    <property type="match status" value="1"/>
</dbReference>
<name>A0A1J0EIJ0_9PSED</name>
<keyword evidence="7" id="KW-0078">Bacteriocin</keyword>
<keyword evidence="6" id="KW-0044">Antibiotic</keyword>
<evidence type="ECO:0000256" key="7">
    <source>
        <dbReference type="ARBA" id="ARBA00023048"/>
    </source>
</evidence>
<evidence type="ECO:0000259" key="8">
    <source>
        <dbReference type="SMART" id="SM00507"/>
    </source>
</evidence>
<protein>
    <submittedName>
        <fullName evidence="9">Pyocin</fullName>
    </submittedName>
</protein>
<dbReference type="InterPro" id="IPR016128">
    <property type="entry name" value="Pyosin/cloacin_T_dom"/>
</dbReference>
<dbReference type="OrthoDB" id="2067488at2"/>
<dbReference type="SUPFAM" id="SSF69369">
    <property type="entry name" value="Cloacin translocation domain"/>
    <property type="match status" value="1"/>
</dbReference>
<dbReference type="Proteomes" id="UP000182567">
    <property type="component" value="Chromosome"/>
</dbReference>
<evidence type="ECO:0000256" key="2">
    <source>
        <dbReference type="ARBA" id="ARBA00022529"/>
    </source>
</evidence>
<evidence type="ECO:0000256" key="4">
    <source>
        <dbReference type="ARBA" id="ARBA00022759"/>
    </source>
</evidence>
<dbReference type="GO" id="GO:0005102">
    <property type="term" value="F:signaling receptor binding"/>
    <property type="evidence" value="ECO:0007669"/>
    <property type="project" value="InterPro"/>
</dbReference>
<dbReference type="EMBL" id="CP017886">
    <property type="protein sequence ID" value="APC15612.1"/>
    <property type="molecule type" value="Genomic_DNA"/>
</dbReference>
<dbReference type="Pfam" id="PF06958">
    <property type="entry name" value="Pyocin_S"/>
    <property type="match status" value="1"/>
</dbReference>
<dbReference type="AlphaFoldDB" id="A0A1J0EIJ0"/>
<dbReference type="SUPFAM" id="SSF54060">
    <property type="entry name" value="His-Me finger endonucleases"/>
    <property type="match status" value="1"/>
</dbReference>
<dbReference type="GeneID" id="46908102"/>
<comment type="similarity">
    <text evidence="1">Belongs to the colicin/pyosin nuclease family.</text>
</comment>
<dbReference type="PRINTS" id="PR01300">
    <property type="entry name" value="PYOCINKILLER"/>
</dbReference>
<accession>A0A1J0EIJ0</accession>
<sequence>MARNKDLPQVWQSYSGGGGSGVGGRYLRDMTAAEIATREAEQKPYADMLARQQAYEDQLVKPSQKQERVAAGCSFTKPCKLPDGTINYVSPSGAIPTDAIKEYGEFALLGGRETDAAGNIELKKISGSALPAALGTILLGGSAVATSGASCGGLCTAGAAVSGVGTGTAATGAGTGAGVFTAGVAAGALAGVVALLWPSSLGDSSLYTDEQLKSLKEGRTRVRLYIEQQADGTLKGYGYNTQKRRDWEMIPVVQFQAKGSQQVADFGDGVTLIWTPAVDPSSTSGIPPLEGAPQAPQIWIYPPTEQADNIIINPIYPPEYKDFILVFPADSGVQPLYIVMNVRLDPGVVTGQGQDVTGIWLAGAGTGLGAPIPTRIAEQLRGKSFSSFDAFRKAFWIAVGNDSELLSQFKPTNQGKLLSGKAPFAQRPEHNGENARYEIHHIENIQHGGAVYDVDNLAVVTPKRHVEIHREDRQ</sequence>
<gene>
    <name evidence="9" type="ORF">BLL42_07670</name>
</gene>
<evidence type="ECO:0000256" key="3">
    <source>
        <dbReference type="ARBA" id="ARBA00022722"/>
    </source>
</evidence>
<evidence type="ECO:0000256" key="6">
    <source>
        <dbReference type="ARBA" id="ARBA00023022"/>
    </source>
</evidence>
<proteinExistence type="inferred from homology"/>
<dbReference type="InterPro" id="IPR037146">
    <property type="entry name" value="Colicin/pyocin_DNase_dom_sf"/>
</dbReference>
<keyword evidence="3" id="KW-0540">Nuclease</keyword>
<evidence type="ECO:0000313" key="10">
    <source>
        <dbReference type="Proteomes" id="UP000182567"/>
    </source>
</evidence>
<dbReference type="RefSeq" id="WP_071551550.1">
    <property type="nucleotide sequence ID" value="NZ_CP017886.1"/>
</dbReference>
<dbReference type="GO" id="GO:0019835">
    <property type="term" value="P:cytolysis"/>
    <property type="evidence" value="ECO:0007669"/>
    <property type="project" value="InterPro"/>
</dbReference>
<dbReference type="SMART" id="SM00507">
    <property type="entry name" value="HNHc"/>
    <property type="match status" value="1"/>
</dbReference>
<dbReference type="GO" id="GO:0042742">
    <property type="term" value="P:defense response to bacterium"/>
    <property type="evidence" value="ECO:0007669"/>
    <property type="project" value="UniProtKB-KW"/>
</dbReference>